<evidence type="ECO:0000256" key="2">
    <source>
        <dbReference type="PIRSR" id="PIRSR620019-1"/>
    </source>
</evidence>
<dbReference type="NCBIfam" id="TIGR03570">
    <property type="entry name" value="NeuD_NnaD"/>
    <property type="match status" value="1"/>
</dbReference>
<sequence>MQRKNIVIVGTSGHGFVVMEILQLMQEYNIVGFIDSFKPKNTPCIDHLIVLGHENDIPTLTATYDIYGGIVAIGDNTDRANMVSRIKAVAPGFKFVNACHPSSVVSPRAIIGEGNVLCANVVINTNTTIGNFCIVNTASSIDHDNQIMDFTSIAPGVTTGGNVNIGANTAIGIGAVIKHRINIGEQCVVGAGAVVLSDVSPRSVWYGTPARKIRDRQPGDKYL</sequence>
<feature type="binding site" evidence="3">
    <location>
        <position position="173"/>
    </location>
    <ligand>
        <name>acetyl-CoA</name>
        <dbReference type="ChEBI" id="CHEBI:57288"/>
    </ligand>
</feature>
<dbReference type="Gene3D" id="2.160.10.10">
    <property type="entry name" value="Hexapeptide repeat proteins"/>
    <property type="match status" value="1"/>
</dbReference>
<feature type="active site" description="Proton acceptor" evidence="2">
    <location>
        <position position="143"/>
    </location>
</feature>
<evidence type="ECO:0000256" key="3">
    <source>
        <dbReference type="PIRSR" id="PIRSR620019-2"/>
    </source>
</evidence>
<gene>
    <name evidence="5" type="ORF">HF329_23730</name>
</gene>
<dbReference type="Gene3D" id="3.40.50.20">
    <property type="match status" value="1"/>
</dbReference>
<organism evidence="5 6">
    <name type="scientific">Chitinophaga oryzae</name>
    <dbReference type="NCBI Taxonomy" id="2725414"/>
    <lineage>
        <taxon>Bacteria</taxon>
        <taxon>Pseudomonadati</taxon>
        <taxon>Bacteroidota</taxon>
        <taxon>Chitinophagia</taxon>
        <taxon>Chitinophagales</taxon>
        <taxon>Chitinophagaceae</taxon>
        <taxon>Chitinophaga</taxon>
    </lineage>
</organism>
<accession>A0AAE6ZL49</accession>
<dbReference type="SUPFAM" id="SSF51161">
    <property type="entry name" value="Trimeric LpxA-like enzymes"/>
    <property type="match status" value="1"/>
</dbReference>
<dbReference type="AlphaFoldDB" id="A0AAE6ZL49"/>
<protein>
    <submittedName>
        <fullName evidence="5">Acetyltransferase</fullName>
    </submittedName>
</protein>
<feature type="binding site" evidence="3">
    <location>
        <begin position="12"/>
        <end position="14"/>
    </location>
    <ligand>
        <name>substrate</name>
    </ligand>
</feature>
<dbReference type="KEGG" id="coy:HF329_23730"/>
<evidence type="ECO:0000313" key="6">
    <source>
        <dbReference type="Proteomes" id="UP000502421"/>
    </source>
</evidence>
<reference evidence="6" key="1">
    <citation type="submission" date="2020-04" db="EMBL/GenBank/DDBJ databases">
        <authorList>
            <person name="Kittiwongwattana C."/>
        </authorList>
    </citation>
    <scope>NUCLEOTIDE SEQUENCE [LARGE SCALE GENOMIC DNA]</scope>
    <source>
        <strain evidence="6">1310</strain>
    </source>
</reference>
<dbReference type="InterPro" id="IPR041561">
    <property type="entry name" value="PglD_N"/>
</dbReference>
<feature type="binding site" evidence="3">
    <location>
        <position position="74"/>
    </location>
    <ligand>
        <name>substrate</name>
    </ligand>
</feature>
<dbReference type="InterPro" id="IPR050179">
    <property type="entry name" value="Trans_hexapeptide_repeat"/>
</dbReference>
<proteinExistence type="inferred from homology"/>
<dbReference type="RefSeq" id="WP_168807904.1">
    <property type="nucleotide sequence ID" value="NZ_CP051205.1"/>
</dbReference>
<evidence type="ECO:0000259" key="4">
    <source>
        <dbReference type="Pfam" id="PF17836"/>
    </source>
</evidence>
<dbReference type="CDD" id="cd03360">
    <property type="entry name" value="LbH_AT_putative"/>
    <property type="match status" value="1"/>
</dbReference>
<dbReference type="PANTHER" id="PTHR43300:SF7">
    <property type="entry name" value="UDP-N-ACETYLBACILLOSAMINE N-ACETYLTRANSFERASE"/>
    <property type="match status" value="1"/>
</dbReference>
<dbReference type="PANTHER" id="PTHR43300">
    <property type="entry name" value="ACETYLTRANSFERASE"/>
    <property type="match status" value="1"/>
</dbReference>
<dbReference type="Pfam" id="PF17836">
    <property type="entry name" value="PglD_N"/>
    <property type="match status" value="1"/>
</dbReference>
<dbReference type="Proteomes" id="UP000502421">
    <property type="component" value="Chromosome"/>
</dbReference>
<feature type="domain" description="PglD N-terminal" evidence="4">
    <location>
        <begin position="5"/>
        <end position="85"/>
    </location>
</feature>
<comment type="similarity">
    <text evidence="1">Belongs to the transferase hexapeptide repeat family.</text>
</comment>
<dbReference type="EMBL" id="CP051205">
    <property type="protein sequence ID" value="QJB34133.1"/>
    <property type="molecule type" value="Genomic_DNA"/>
</dbReference>
<name>A0AAE6ZL49_9BACT</name>
<evidence type="ECO:0000313" key="5">
    <source>
        <dbReference type="EMBL" id="QJB34133.1"/>
    </source>
</evidence>
<dbReference type="InterPro" id="IPR011004">
    <property type="entry name" value="Trimer_LpxA-like_sf"/>
</dbReference>
<dbReference type="InterPro" id="IPR020019">
    <property type="entry name" value="AcTrfase_PglD-like"/>
</dbReference>
<feature type="site" description="Increases basicity of active site His" evidence="2">
    <location>
        <position position="144"/>
    </location>
</feature>
<evidence type="ECO:0000256" key="1">
    <source>
        <dbReference type="ARBA" id="ARBA00007274"/>
    </source>
</evidence>